<dbReference type="EMBL" id="LVJN01000018">
    <property type="protein sequence ID" value="OSM04984.1"/>
    <property type="molecule type" value="Genomic_DNA"/>
</dbReference>
<comment type="caution">
    <text evidence="11">The sequence shown here is derived from an EMBL/GenBank/DDBJ whole genome shotgun (WGS) entry which is preliminary data.</text>
</comment>
<dbReference type="STRING" id="1434232.MAIT1_03109"/>
<name>A0A1Y2K5M3_9PROT</name>
<evidence type="ECO:0000259" key="10">
    <source>
        <dbReference type="Pfam" id="PF12704"/>
    </source>
</evidence>
<feature type="transmembrane region" description="Helical" evidence="8">
    <location>
        <begin position="270"/>
        <end position="294"/>
    </location>
</feature>
<dbReference type="AlphaFoldDB" id="A0A1Y2K5M3"/>
<evidence type="ECO:0000313" key="11">
    <source>
        <dbReference type="EMBL" id="OSM04984.1"/>
    </source>
</evidence>
<evidence type="ECO:0000256" key="2">
    <source>
        <dbReference type="ARBA" id="ARBA00005236"/>
    </source>
</evidence>
<evidence type="ECO:0000256" key="5">
    <source>
        <dbReference type="ARBA" id="ARBA00022692"/>
    </source>
</evidence>
<dbReference type="InterPro" id="IPR025857">
    <property type="entry name" value="MacB_PCD"/>
</dbReference>
<evidence type="ECO:0000256" key="7">
    <source>
        <dbReference type="ARBA" id="ARBA00023136"/>
    </source>
</evidence>
<sequence>MLSAKYEWLVGLRYLRAKKSQGFISAITFLSLAGIALGVAALIVVLAVMTGFKVELQRQILGVTSHVVVQNYFGKLPYSPELLQVIRNTEGVSAASPYIFQQVLLSHGDTAVGVGLRAIEPKSERHLSDLQQNMQRGSLEKMQGFGLVLGVNLARTLAVDVGDKLTVMAPQANITVMGALPRVKRFTVVGVFESGMHEYDTNLAYAYLGDAQTLFRLGDKVTGIEIRTPDPDLASGVRARLEAALGGQYYVRDWMMMNRNFFRALQMEKATMFVILFLVVLVAAFNIISSQIMVVMEKGRDIAILKTMGATSGGILRIFMINGGIVGVGGTLLGLGLGLSLAFNLEAALAFVEKLLNTQLIHGDVYFIDYLPSKVLPEDVTVVTLVSLAISVAATLYPAWRASRIDPVEALRYE</sequence>
<keyword evidence="6 8" id="KW-1133">Transmembrane helix</keyword>
<reference evidence="11 12" key="1">
    <citation type="journal article" date="2016" name="BMC Genomics">
        <title>Combined genomic and structural analyses of a cultured magnetotactic bacterium reveals its niche adaptation to a dynamic environment.</title>
        <authorList>
            <person name="Araujo A.C."/>
            <person name="Morillo V."/>
            <person name="Cypriano J."/>
            <person name="Teixeira L.C."/>
            <person name="Leao P."/>
            <person name="Lyra S."/>
            <person name="Almeida L.G."/>
            <person name="Bazylinski D.A."/>
            <person name="Vasconcellos A.T."/>
            <person name="Abreu F."/>
            <person name="Lins U."/>
        </authorList>
    </citation>
    <scope>NUCLEOTIDE SEQUENCE [LARGE SCALE GENOMIC DNA]</scope>
    <source>
        <strain evidence="11 12">IT-1</strain>
    </source>
</reference>
<feature type="domain" description="ABC3 transporter permease C-terminal" evidence="9">
    <location>
        <begin position="274"/>
        <end position="407"/>
    </location>
</feature>
<dbReference type="InterPro" id="IPR051447">
    <property type="entry name" value="Lipoprotein-release_system"/>
</dbReference>
<dbReference type="PANTHER" id="PTHR30489">
    <property type="entry name" value="LIPOPROTEIN-RELEASING SYSTEM TRANSMEMBRANE PROTEIN LOLE"/>
    <property type="match status" value="1"/>
</dbReference>
<feature type="domain" description="MacB-like periplasmic core" evidence="10">
    <location>
        <begin position="28"/>
        <end position="243"/>
    </location>
</feature>
<evidence type="ECO:0000313" key="12">
    <source>
        <dbReference type="Proteomes" id="UP000194003"/>
    </source>
</evidence>
<feature type="transmembrane region" description="Helical" evidence="8">
    <location>
        <begin position="23"/>
        <end position="49"/>
    </location>
</feature>
<dbReference type="InterPro" id="IPR011925">
    <property type="entry name" value="LolCE_TM"/>
</dbReference>
<dbReference type="GO" id="GO:0098797">
    <property type="term" value="C:plasma membrane protein complex"/>
    <property type="evidence" value="ECO:0007669"/>
    <property type="project" value="TreeGrafter"/>
</dbReference>
<keyword evidence="12" id="KW-1185">Reference proteome</keyword>
<feature type="transmembrane region" description="Helical" evidence="8">
    <location>
        <begin position="380"/>
        <end position="400"/>
    </location>
</feature>
<evidence type="ECO:0000256" key="4">
    <source>
        <dbReference type="ARBA" id="ARBA00022475"/>
    </source>
</evidence>
<dbReference type="Pfam" id="PF02687">
    <property type="entry name" value="FtsX"/>
    <property type="match status" value="1"/>
</dbReference>
<dbReference type="RefSeq" id="WP_085441631.1">
    <property type="nucleotide sequence ID" value="NZ_LVJN01000018.1"/>
</dbReference>
<keyword evidence="11" id="KW-0449">Lipoprotein</keyword>
<dbReference type="GO" id="GO:0042953">
    <property type="term" value="P:lipoprotein transport"/>
    <property type="evidence" value="ECO:0007669"/>
    <property type="project" value="InterPro"/>
</dbReference>
<dbReference type="PANTHER" id="PTHR30489:SF0">
    <property type="entry name" value="LIPOPROTEIN-RELEASING SYSTEM TRANSMEMBRANE PROTEIN LOLE"/>
    <property type="match status" value="1"/>
</dbReference>
<evidence type="ECO:0000256" key="6">
    <source>
        <dbReference type="ARBA" id="ARBA00022989"/>
    </source>
</evidence>
<evidence type="ECO:0000256" key="1">
    <source>
        <dbReference type="ARBA" id="ARBA00004651"/>
    </source>
</evidence>
<dbReference type="Pfam" id="PF12704">
    <property type="entry name" value="MacB_PCD"/>
    <property type="match status" value="1"/>
</dbReference>
<gene>
    <name evidence="11" type="ORF">MAIT1_03109</name>
</gene>
<dbReference type="GO" id="GO:0044874">
    <property type="term" value="P:lipoprotein localization to outer membrane"/>
    <property type="evidence" value="ECO:0007669"/>
    <property type="project" value="TreeGrafter"/>
</dbReference>
<evidence type="ECO:0000259" key="9">
    <source>
        <dbReference type="Pfam" id="PF02687"/>
    </source>
</evidence>
<evidence type="ECO:0000256" key="8">
    <source>
        <dbReference type="SAM" id="Phobius"/>
    </source>
</evidence>
<evidence type="ECO:0000256" key="3">
    <source>
        <dbReference type="ARBA" id="ARBA00022448"/>
    </source>
</evidence>
<keyword evidence="7 8" id="KW-0472">Membrane</keyword>
<feature type="transmembrane region" description="Helical" evidence="8">
    <location>
        <begin position="315"/>
        <end position="343"/>
    </location>
</feature>
<comment type="subcellular location">
    <subcellularLocation>
        <location evidence="1">Cell membrane</location>
        <topology evidence="1">Multi-pass membrane protein</topology>
    </subcellularLocation>
</comment>
<dbReference type="InterPro" id="IPR003838">
    <property type="entry name" value="ABC3_permease_C"/>
</dbReference>
<protein>
    <submittedName>
        <fullName evidence="11">Putative LolC/E family lipoprotein releasing system, transmembrane protein</fullName>
    </submittedName>
</protein>
<comment type="similarity">
    <text evidence="2">Belongs to the ABC-4 integral membrane protein family. LolC/E subfamily.</text>
</comment>
<organism evidence="11 12">
    <name type="scientific">Magnetofaba australis IT-1</name>
    <dbReference type="NCBI Taxonomy" id="1434232"/>
    <lineage>
        <taxon>Bacteria</taxon>
        <taxon>Pseudomonadati</taxon>
        <taxon>Pseudomonadota</taxon>
        <taxon>Magnetococcia</taxon>
        <taxon>Magnetococcales</taxon>
        <taxon>Magnetococcaceae</taxon>
        <taxon>Magnetofaba</taxon>
    </lineage>
</organism>
<proteinExistence type="inferred from homology"/>
<dbReference type="Proteomes" id="UP000194003">
    <property type="component" value="Unassembled WGS sequence"/>
</dbReference>
<keyword evidence="4" id="KW-1003">Cell membrane</keyword>
<accession>A0A1Y2K5M3</accession>
<keyword evidence="5 8" id="KW-0812">Transmembrane</keyword>
<dbReference type="OrthoDB" id="9808461at2"/>
<dbReference type="NCBIfam" id="TIGR02212">
    <property type="entry name" value="lolCE"/>
    <property type="match status" value="1"/>
</dbReference>
<keyword evidence="3" id="KW-0813">Transport</keyword>